<dbReference type="Proteomes" id="UP001239111">
    <property type="component" value="Chromosome 4"/>
</dbReference>
<accession>A0ACC2NCK8</accession>
<proteinExistence type="predicted"/>
<sequence length="1889" mass="215818">MKFETVIQAKVFFVLFVIILVSVYSAQIEEIPVRFGSLEGLLPLDGLETEIDRDSSMWRNHEFDTGIGNREEISIENIEIWENLKLKENITNWQVLEFNGKIYLAGFEKYTFFMYHFDMRNHTTSSRAIVPIVGTILSAKLISLPQNASNPWSDSSIQLAMVVQTNKEKFYLKWFDLQDETFVEAWIMSLTSRVKNLEYFGSYDKHKLLLAYEGELYYNQTLSVVEIYDINTDRHLPKLQLCHKFSAPEIFDVKICQFEGTRLIISLVNVDSILLYEYRDEDAAKCNFKQVRIIKATSLTGVICFESGYMHYLAILNSSLNIFNIDHDEHLHPVRLDESISGEEEIKSVQSIPVTTYRDESLLLVQLKNSSVSILSWHGLEFRKIPLPSKVLDGFELAKATMLSYYGFLVGKTLAKLDVKLYPLSKPYASKLEEIMSRKSKIEEILEMQESMIRNANSITERNVLDNPRIEPDHSMQDELEDETNSNQVDSYSIPSKIEDSSSAKFMREYKKIDGLMFRLESKLYDAEEILYKKLEESIPNRFTPNIEIEGSLEIIGTLSVANLTIDTLNGVEMDILTSQCAEKSGKIGGIKHFPTIEFTDDNLKIRNLNDLPLNNYEFHENLENNSYVDLSNIRKIDVKRHLNFTNVFGQDWHQMIKNIVLKNENKIIPGVTTVTGVTSARLIFMDHLNGIQYPSDYIVKSGPLEAVMTGKKFFKTLRVSDLQGVETINGIDADDFITTNANQDLEHQITFKDLVIDETFQIDGRIVGLPNQDIDPDLTLLNSNLVQSNVELTTLHVTGKVYIQNSIAGVKWSELDDLVMKDEEIVQIAGVKTFLNHVHVAHKLDIDTRRINGHLRDNFVTLDTAQIFSNLSRMSGNVNFMEVTYDEIENLENAINSELSDDGTPLCLDKSIIFTQAPVLDEFSTSYINGNITGLEFADKLFSMMKFVKFENLRTQNLIVNELISTKINNVSTDDLKNHRITKRGYQNISGNVTIQLLEVDRLYSDYVNGIPSSDLEILIDKINDLYDGLISGNQYLRSMKVEGNVITPSINDIDLREILNFKTITGLILPDKVSIESVTVDGFVNGLNFTSQVHDTVFKTDEFVTLSGQKRVQKLKSQNLHVDFVNGRPSKDLIDTDENQIIKGAVRVKGALSVQNSFNLTGKMNDIPFQKFSQNIFASGDGVYQMTGNFIAKSQVSIEHLDVFGRVQSREIPAFIDDLITMSQKDVTISGTKTFLKSINFAGDIFLTKNLNQIDLDKFYKGATLIDSPIFFNSKIVFENDILIEDSLNVSTMEVGSIKGLDIADLMENAVYLERPTFLSEAVTLSDVVFESDVKIKSWNNVDMESLFTLNTDQYVKDVLVCIDASVENFEVKGLINGENLDKIYETTFTLSTDQNITGQMSFLNEVHMKFNFDSKYINGVDIFKTISLDQPGSITGNFVFHSPLVFESHLKVFGKLSDIDISEWNSTAIMTNSKSEQRIKADFVVHGNVGIARDITGLGLINGFDVMKLSDHVSKKEEHEKTFISREMNSLKSMCTDLRYLKDEVKNMPYLFKSFENFASIFFDERVVSFHHFTYKKFDYIMTNLESCRLDVFAMVAGSFDPIANMSNFGYVKEYVTLNYQEHLYIATMGKSDCGMSPGNLWKFQNNQFRHVLDLGNVTDMKQLGDDGFVVIADHQVKEWLIKDVLDNHFKPVNVIPMKDRRAKFFMNENETLLASPDTIYDLRTDVSGFDEFENPFKSNNIITFQAGVGRKEFIILYEEQTSKDHFSICSNDLSRRKVQQVIQAHRPSSFLIVNFDQFQQNLLIFIENRRIIQIYEYHGIEGFKHHSSIRMKVDRIFIFKMRTMKFSVETFFLAAIQEDKLSILEAKMHGSRLDIESDIECPAQE</sequence>
<comment type="caution">
    <text evidence="1">The sequence shown here is derived from an EMBL/GenBank/DDBJ whole genome shotgun (WGS) entry which is preliminary data.</text>
</comment>
<name>A0ACC2NCK8_9HYME</name>
<evidence type="ECO:0000313" key="1">
    <source>
        <dbReference type="EMBL" id="KAJ8668656.1"/>
    </source>
</evidence>
<gene>
    <name evidence="1" type="ORF">QAD02_010319</name>
</gene>
<organism evidence="1 2">
    <name type="scientific">Eretmocerus hayati</name>
    <dbReference type="NCBI Taxonomy" id="131215"/>
    <lineage>
        <taxon>Eukaryota</taxon>
        <taxon>Metazoa</taxon>
        <taxon>Ecdysozoa</taxon>
        <taxon>Arthropoda</taxon>
        <taxon>Hexapoda</taxon>
        <taxon>Insecta</taxon>
        <taxon>Pterygota</taxon>
        <taxon>Neoptera</taxon>
        <taxon>Endopterygota</taxon>
        <taxon>Hymenoptera</taxon>
        <taxon>Apocrita</taxon>
        <taxon>Proctotrupomorpha</taxon>
        <taxon>Chalcidoidea</taxon>
        <taxon>Aphelinidae</taxon>
        <taxon>Aphelininae</taxon>
        <taxon>Eretmocerus</taxon>
    </lineage>
</organism>
<protein>
    <submittedName>
        <fullName evidence="1">Uncharacterized protein</fullName>
    </submittedName>
</protein>
<keyword evidence="2" id="KW-1185">Reference proteome</keyword>
<dbReference type="EMBL" id="CM056744">
    <property type="protein sequence ID" value="KAJ8668656.1"/>
    <property type="molecule type" value="Genomic_DNA"/>
</dbReference>
<reference evidence="1" key="1">
    <citation type="submission" date="2023-04" db="EMBL/GenBank/DDBJ databases">
        <title>A chromosome-level genome assembly of the parasitoid wasp Eretmocerus hayati.</title>
        <authorList>
            <person name="Zhong Y."/>
            <person name="Liu S."/>
            <person name="Liu Y."/>
        </authorList>
    </citation>
    <scope>NUCLEOTIDE SEQUENCE</scope>
    <source>
        <strain evidence="1">ZJU_SS_LIU_2023</strain>
    </source>
</reference>
<evidence type="ECO:0000313" key="2">
    <source>
        <dbReference type="Proteomes" id="UP001239111"/>
    </source>
</evidence>